<name>A0AAD5EGF4_UMBRA</name>
<keyword evidence="3" id="KW-1185">Reference proteome</keyword>
<dbReference type="EMBL" id="MU620898">
    <property type="protein sequence ID" value="KAI8582952.1"/>
    <property type="molecule type" value="Genomic_DNA"/>
</dbReference>
<sequence>MALHYIILFLMFLKAVTFFVHSRNDNIEEGSVILSQDTRNSSPSATAMKNPPRYNYSIEVFGWSLGVSVG</sequence>
<evidence type="ECO:0000313" key="3">
    <source>
        <dbReference type="Proteomes" id="UP001206595"/>
    </source>
</evidence>
<reference evidence="2" key="2">
    <citation type="journal article" date="2022" name="Proc. Natl. Acad. Sci. U.S.A.">
        <title>Diploid-dominant life cycles characterize the early evolution of Fungi.</title>
        <authorList>
            <person name="Amses K.R."/>
            <person name="Simmons D.R."/>
            <person name="Longcore J.E."/>
            <person name="Mondo S.J."/>
            <person name="Seto K."/>
            <person name="Jeronimo G.H."/>
            <person name="Bonds A.E."/>
            <person name="Quandt C.A."/>
            <person name="Davis W.J."/>
            <person name="Chang Y."/>
            <person name="Federici B.A."/>
            <person name="Kuo A."/>
            <person name="LaButti K."/>
            <person name="Pangilinan J."/>
            <person name="Andreopoulos W."/>
            <person name="Tritt A."/>
            <person name="Riley R."/>
            <person name="Hundley H."/>
            <person name="Johnson J."/>
            <person name="Lipzen A."/>
            <person name="Barry K."/>
            <person name="Lang B.F."/>
            <person name="Cuomo C.A."/>
            <person name="Buchler N.E."/>
            <person name="Grigoriev I.V."/>
            <person name="Spatafora J.W."/>
            <person name="Stajich J.E."/>
            <person name="James T.Y."/>
        </authorList>
    </citation>
    <scope>NUCLEOTIDE SEQUENCE</scope>
    <source>
        <strain evidence="2">AG</strain>
    </source>
</reference>
<reference evidence="2" key="1">
    <citation type="submission" date="2021-06" db="EMBL/GenBank/DDBJ databases">
        <authorList>
            <consortium name="DOE Joint Genome Institute"/>
            <person name="Mondo S.J."/>
            <person name="Amses K.R."/>
            <person name="Simmons D.R."/>
            <person name="Longcore J.E."/>
            <person name="Seto K."/>
            <person name="Alves G.H."/>
            <person name="Bonds A.E."/>
            <person name="Quandt C.A."/>
            <person name="Davis W.J."/>
            <person name="Chang Y."/>
            <person name="Letcher P.M."/>
            <person name="Powell M.J."/>
            <person name="Kuo A."/>
            <person name="Labutti K."/>
            <person name="Pangilinan J."/>
            <person name="Andreopoulos W."/>
            <person name="Tritt A."/>
            <person name="Riley R."/>
            <person name="Hundley H."/>
            <person name="Johnson J."/>
            <person name="Lipzen A."/>
            <person name="Barry K."/>
            <person name="Berbee M.L."/>
            <person name="Buchler N.E."/>
            <person name="Grigoriev I.V."/>
            <person name="Spatafora J.W."/>
            <person name="Stajich J.E."/>
            <person name="James T.Y."/>
        </authorList>
    </citation>
    <scope>NUCLEOTIDE SEQUENCE</scope>
    <source>
        <strain evidence="2">AG</strain>
    </source>
</reference>
<evidence type="ECO:0000313" key="2">
    <source>
        <dbReference type="EMBL" id="KAI8582952.1"/>
    </source>
</evidence>
<dbReference type="AlphaFoldDB" id="A0AAD5EGF4"/>
<comment type="caution">
    <text evidence="2">The sequence shown here is derived from an EMBL/GenBank/DDBJ whole genome shotgun (WGS) entry which is preliminary data.</text>
</comment>
<protein>
    <submittedName>
        <fullName evidence="2">Uncharacterized protein</fullName>
    </submittedName>
</protein>
<dbReference type="GeneID" id="75911759"/>
<feature type="signal peptide" evidence="1">
    <location>
        <begin position="1"/>
        <end position="18"/>
    </location>
</feature>
<gene>
    <name evidence="2" type="ORF">K450DRAFT_225616</name>
</gene>
<accession>A0AAD5EGF4</accession>
<dbReference type="RefSeq" id="XP_051447956.1">
    <property type="nucleotide sequence ID" value="XM_051586411.1"/>
</dbReference>
<feature type="chain" id="PRO_5042010124" evidence="1">
    <location>
        <begin position="19"/>
        <end position="70"/>
    </location>
</feature>
<proteinExistence type="predicted"/>
<keyword evidence="1" id="KW-0732">Signal</keyword>
<evidence type="ECO:0000256" key="1">
    <source>
        <dbReference type="SAM" id="SignalP"/>
    </source>
</evidence>
<dbReference type="Proteomes" id="UP001206595">
    <property type="component" value="Unassembled WGS sequence"/>
</dbReference>
<organism evidence="2 3">
    <name type="scientific">Umbelopsis ramanniana AG</name>
    <dbReference type="NCBI Taxonomy" id="1314678"/>
    <lineage>
        <taxon>Eukaryota</taxon>
        <taxon>Fungi</taxon>
        <taxon>Fungi incertae sedis</taxon>
        <taxon>Mucoromycota</taxon>
        <taxon>Mucoromycotina</taxon>
        <taxon>Umbelopsidomycetes</taxon>
        <taxon>Umbelopsidales</taxon>
        <taxon>Umbelopsidaceae</taxon>
        <taxon>Umbelopsis</taxon>
    </lineage>
</organism>